<dbReference type="OMA" id="ICCLMLI"/>
<keyword evidence="2" id="KW-1185">Reference proteome</keyword>
<dbReference type="AlphaFoldDB" id="A0A1Q9DH17"/>
<name>A0A1Q9DH17_SYMMI</name>
<dbReference type="EMBL" id="LSRX01000540">
    <property type="protein sequence ID" value="OLP94471.1"/>
    <property type="molecule type" value="Genomic_DNA"/>
</dbReference>
<protein>
    <submittedName>
        <fullName evidence="1">Uncharacterized protein</fullName>
    </submittedName>
</protein>
<proteinExistence type="predicted"/>
<dbReference type="Proteomes" id="UP000186817">
    <property type="component" value="Unassembled WGS sequence"/>
</dbReference>
<sequence length="231" mass="24541">MVLPVGGMGSSMGGPPPQQVLLTMPYLKAALVAVTMVVIGEFVATYFNEAISDCLTPLFGILVLRDVTQAGQCVLCLGVISGFNCLSDLTSLILILVGQRYVPGAKYFFSTVCYGDVRVYDPSTRSTKIENRELCSWRTVVGNTCIVLGVLTQLICCRLSLKIFQAYQREGMNAMLDEYEGEPGDGLRASAPGAADLPRPGAVAPEGPASSASRASNRGFVPFSGEGQRLG</sequence>
<accession>A0A1Q9DH17</accession>
<reference evidence="1 2" key="1">
    <citation type="submission" date="2016-02" db="EMBL/GenBank/DDBJ databases">
        <title>Genome analysis of coral dinoflagellate symbionts highlights evolutionary adaptations to a symbiotic lifestyle.</title>
        <authorList>
            <person name="Aranda M."/>
            <person name="Li Y."/>
            <person name="Liew Y.J."/>
            <person name="Baumgarten S."/>
            <person name="Simakov O."/>
            <person name="Wilson M."/>
            <person name="Piel J."/>
            <person name="Ashoor H."/>
            <person name="Bougouffa S."/>
            <person name="Bajic V.B."/>
            <person name="Ryu T."/>
            <person name="Ravasi T."/>
            <person name="Bayer T."/>
            <person name="Micklem G."/>
            <person name="Kim H."/>
            <person name="Bhak J."/>
            <person name="Lajeunesse T.C."/>
            <person name="Voolstra C.R."/>
        </authorList>
    </citation>
    <scope>NUCLEOTIDE SEQUENCE [LARGE SCALE GENOMIC DNA]</scope>
    <source>
        <strain evidence="1 2">CCMP2467</strain>
    </source>
</reference>
<evidence type="ECO:0000313" key="1">
    <source>
        <dbReference type="EMBL" id="OLP94471.1"/>
    </source>
</evidence>
<dbReference type="OrthoDB" id="432128at2759"/>
<organism evidence="1 2">
    <name type="scientific">Symbiodinium microadriaticum</name>
    <name type="common">Dinoflagellate</name>
    <name type="synonym">Zooxanthella microadriatica</name>
    <dbReference type="NCBI Taxonomy" id="2951"/>
    <lineage>
        <taxon>Eukaryota</taxon>
        <taxon>Sar</taxon>
        <taxon>Alveolata</taxon>
        <taxon>Dinophyceae</taxon>
        <taxon>Suessiales</taxon>
        <taxon>Symbiodiniaceae</taxon>
        <taxon>Symbiodinium</taxon>
    </lineage>
</organism>
<comment type="caution">
    <text evidence="1">The sequence shown here is derived from an EMBL/GenBank/DDBJ whole genome shotgun (WGS) entry which is preliminary data.</text>
</comment>
<gene>
    <name evidence="1" type="ORF">AK812_SmicGene23508</name>
</gene>
<evidence type="ECO:0000313" key="2">
    <source>
        <dbReference type="Proteomes" id="UP000186817"/>
    </source>
</evidence>